<sequence length="176" mass="19104">MIKRVAAAVILLWALGFALFAVTLAQPLEGRTTDAVVVPTGGAGRIPRGIDLLQRKQAKRMLITGVARDVRPIELAIANDAPPAVFACCIDLGRSAVDTRSNGLETAHWIERRGFRSVRLVTTDWHMARAHYELRSALGPDIEIVDDAVRSSPGLGVLLREYNKYLLARAAGLIGL</sequence>
<comment type="caution">
    <text evidence="2">The sequence shown here is derived from an EMBL/GenBank/DDBJ whole genome shotgun (WGS) entry which is preliminary data.</text>
</comment>
<dbReference type="CDD" id="cd06259">
    <property type="entry name" value="YdcF-like"/>
    <property type="match status" value="1"/>
</dbReference>
<dbReference type="OrthoDB" id="9812311at2"/>
<dbReference type="InterPro" id="IPR003848">
    <property type="entry name" value="DUF218"/>
</dbReference>
<organism evidence="2 3">
    <name type="scientific">Sphingomonas gilva</name>
    <dbReference type="NCBI Taxonomy" id="2305907"/>
    <lineage>
        <taxon>Bacteria</taxon>
        <taxon>Pseudomonadati</taxon>
        <taxon>Pseudomonadota</taxon>
        <taxon>Alphaproteobacteria</taxon>
        <taxon>Sphingomonadales</taxon>
        <taxon>Sphingomonadaceae</taxon>
        <taxon>Sphingomonas</taxon>
    </lineage>
</organism>
<reference evidence="2 3" key="1">
    <citation type="submission" date="2018-08" db="EMBL/GenBank/DDBJ databases">
        <title>The multiple taxonomic identification of Sphingomonas gilva.</title>
        <authorList>
            <person name="Zhu D."/>
            <person name="Zheng S."/>
        </authorList>
    </citation>
    <scope>NUCLEOTIDE SEQUENCE [LARGE SCALE GENOMIC DNA]</scope>
    <source>
        <strain evidence="2 3">ZDH117</strain>
    </source>
</reference>
<dbReference type="EMBL" id="QWLV01000001">
    <property type="protein sequence ID" value="RHW18610.1"/>
    <property type="molecule type" value="Genomic_DNA"/>
</dbReference>
<accession>A0A396RPZ1</accession>
<evidence type="ECO:0000313" key="2">
    <source>
        <dbReference type="EMBL" id="RHW18610.1"/>
    </source>
</evidence>
<name>A0A396RPZ1_9SPHN</name>
<protein>
    <submittedName>
        <fullName evidence="2">YdcF family protein</fullName>
    </submittedName>
</protein>
<evidence type="ECO:0000259" key="1">
    <source>
        <dbReference type="Pfam" id="PF02698"/>
    </source>
</evidence>
<gene>
    <name evidence="2" type="ORF">D1610_00055</name>
</gene>
<evidence type="ECO:0000313" key="3">
    <source>
        <dbReference type="Proteomes" id="UP000266693"/>
    </source>
</evidence>
<proteinExistence type="predicted"/>
<dbReference type="AlphaFoldDB" id="A0A396RPZ1"/>
<feature type="domain" description="DUF218" evidence="1">
    <location>
        <begin position="34"/>
        <end position="139"/>
    </location>
</feature>
<dbReference type="Proteomes" id="UP000266693">
    <property type="component" value="Unassembled WGS sequence"/>
</dbReference>
<dbReference type="Pfam" id="PF02698">
    <property type="entry name" value="DUF218"/>
    <property type="match status" value="1"/>
</dbReference>
<keyword evidence="3" id="KW-1185">Reference proteome</keyword>
<dbReference type="RefSeq" id="WP_118862116.1">
    <property type="nucleotide sequence ID" value="NZ_QWLV01000001.1"/>
</dbReference>